<keyword evidence="1" id="KW-0472">Membrane</keyword>
<protein>
    <submittedName>
        <fullName evidence="2">Uncharacterized protein</fullName>
    </submittedName>
</protein>
<organism evidence="2 3">
    <name type="scientific">Cyanidium caldarium</name>
    <name type="common">Red alga</name>
    <dbReference type="NCBI Taxonomy" id="2771"/>
    <lineage>
        <taxon>Eukaryota</taxon>
        <taxon>Rhodophyta</taxon>
        <taxon>Bangiophyceae</taxon>
        <taxon>Cyanidiales</taxon>
        <taxon>Cyanidiaceae</taxon>
        <taxon>Cyanidium</taxon>
    </lineage>
</organism>
<accession>A0AAV9IZZ6</accession>
<name>A0AAV9IZZ6_CYACA</name>
<keyword evidence="1" id="KW-0812">Transmembrane</keyword>
<comment type="caution">
    <text evidence="2">The sequence shown here is derived from an EMBL/GenBank/DDBJ whole genome shotgun (WGS) entry which is preliminary data.</text>
</comment>
<dbReference type="EMBL" id="JANCYW010000014">
    <property type="protein sequence ID" value="KAK4537905.1"/>
    <property type="molecule type" value="Genomic_DNA"/>
</dbReference>
<keyword evidence="3" id="KW-1185">Reference proteome</keyword>
<proteinExistence type="predicted"/>
<sequence>MSSRPHSRLPLPHYGWYTAGFLTGCVGMGVYLQLRKERHWREHGAGLAVPRVKPLYFFGEDRGSKEYWVKKGRIRDEEDEVVGVRPAAAARRGR</sequence>
<reference evidence="2 3" key="1">
    <citation type="submission" date="2022-07" db="EMBL/GenBank/DDBJ databases">
        <title>Genome-wide signatures of adaptation to extreme environments.</title>
        <authorList>
            <person name="Cho C.H."/>
            <person name="Yoon H.S."/>
        </authorList>
    </citation>
    <scope>NUCLEOTIDE SEQUENCE [LARGE SCALE GENOMIC DNA]</scope>
    <source>
        <strain evidence="2 3">DBV 063 E5</strain>
    </source>
</reference>
<dbReference type="PROSITE" id="PS51257">
    <property type="entry name" value="PROKAR_LIPOPROTEIN"/>
    <property type="match status" value="1"/>
</dbReference>
<gene>
    <name evidence="2" type="ORF">CDCA_CDCA14G3930</name>
</gene>
<dbReference type="Proteomes" id="UP001301350">
    <property type="component" value="Unassembled WGS sequence"/>
</dbReference>
<evidence type="ECO:0000256" key="1">
    <source>
        <dbReference type="SAM" id="Phobius"/>
    </source>
</evidence>
<dbReference type="AlphaFoldDB" id="A0AAV9IZZ6"/>
<keyword evidence="1" id="KW-1133">Transmembrane helix</keyword>
<evidence type="ECO:0000313" key="2">
    <source>
        <dbReference type="EMBL" id="KAK4537905.1"/>
    </source>
</evidence>
<feature type="transmembrane region" description="Helical" evidence="1">
    <location>
        <begin position="14"/>
        <end position="34"/>
    </location>
</feature>
<evidence type="ECO:0000313" key="3">
    <source>
        <dbReference type="Proteomes" id="UP001301350"/>
    </source>
</evidence>